<dbReference type="AlphaFoldDB" id="A0A4R6DN16"/>
<dbReference type="Proteomes" id="UP000295764">
    <property type="component" value="Unassembled WGS sequence"/>
</dbReference>
<name>A0A4R6DN16_9MICO</name>
<dbReference type="SUPFAM" id="SSF55144">
    <property type="entry name" value="LigT-like"/>
    <property type="match status" value="1"/>
</dbReference>
<proteinExistence type="predicted"/>
<sequence>MPPVGCAWFTRGVRSIELLLDPASDAAVRQAWSALVDADLPSLGRHPSPSNAPHVTLAAGPDLPVPTGVAAPVPTDLRLGGLLLFPAGPGRSVLARAVVVDAQLAAFHQAVHAAASGGVETSLPGAWSPHVTFARRVRDEDLPRAVAALRTAPLPESLGVAGVRHWDGAARTITPVV</sequence>
<dbReference type="GO" id="GO:0016874">
    <property type="term" value="F:ligase activity"/>
    <property type="evidence" value="ECO:0007669"/>
    <property type="project" value="UniProtKB-KW"/>
</dbReference>
<dbReference type="InterPro" id="IPR009097">
    <property type="entry name" value="Cyclic_Pdiesterase"/>
</dbReference>
<keyword evidence="1" id="KW-0436">Ligase</keyword>
<evidence type="ECO:0000313" key="1">
    <source>
        <dbReference type="EMBL" id="TDN45914.1"/>
    </source>
</evidence>
<evidence type="ECO:0000313" key="2">
    <source>
        <dbReference type="Proteomes" id="UP000295764"/>
    </source>
</evidence>
<organism evidence="1 2">
    <name type="scientific">Curtobacterium flaccumfaciens</name>
    <dbReference type="NCBI Taxonomy" id="2035"/>
    <lineage>
        <taxon>Bacteria</taxon>
        <taxon>Bacillati</taxon>
        <taxon>Actinomycetota</taxon>
        <taxon>Actinomycetes</taxon>
        <taxon>Micrococcales</taxon>
        <taxon>Microbacteriaceae</taxon>
        <taxon>Curtobacterium</taxon>
    </lineage>
</organism>
<accession>A0A4R6DN16</accession>
<dbReference type="Gene3D" id="3.90.1140.10">
    <property type="entry name" value="Cyclic phosphodiesterase"/>
    <property type="match status" value="1"/>
</dbReference>
<comment type="caution">
    <text evidence="1">The sequence shown here is derived from an EMBL/GenBank/DDBJ whole genome shotgun (WGS) entry which is preliminary data.</text>
</comment>
<dbReference type="OrthoDB" id="3397424at2"/>
<dbReference type="Pfam" id="PF13563">
    <property type="entry name" value="2_5_RNA_ligase2"/>
    <property type="match status" value="1"/>
</dbReference>
<reference evidence="1 2" key="1">
    <citation type="submission" date="2019-03" db="EMBL/GenBank/DDBJ databases">
        <title>Genomic analyses of the natural microbiome of Caenorhabditis elegans.</title>
        <authorList>
            <person name="Samuel B."/>
        </authorList>
    </citation>
    <scope>NUCLEOTIDE SEQUENCE [LARGE SCALE GENOMIC DNA]</scope>
    <source>
        <strain evidence="1 2">JUb65</strain>
    </source>
</reference>
<dbReference type="EMBL" id="SNVW01000002">
    <property type="protein sequence ID" value="TDN45914.1"/>
    <property type="molecule type" value="Genomic_DNA"/>
</dbReference>
<gene>
    <name evidence="1" type="ORF">EDF64_102332</name>
</gene>
<protein>
    <submittedName>
        <fullName evidence="1">2'-5' RNA ligase superfamily protein</fullName>
    </submittedName>
</protein>